<evidence type="ECO:0000313" key="2">
    <source>
        <dbReference type="EMBL" id="MFD1194023.1"/>
    </source>
</evidence>
<accession>A0ABW3TAR1</accession>
<feature type="domain" description="PEGA" evidence="1">
    <location>
        <begin position="24"/>
        <end position="78"/>
    </location>
</feature>
<evidence type="ECO:0000259" key="1">
    <source>
        <dbReference type="Pfam" id="PF08308"/>
    </source>
</evidence>
<dbReference type="InterPro" id="IPR013229">
    <property type="entry name" value="PEGA"/>
</dbReference>
<evidence type="ECO:0000313" key="3">
    <source>
        <dbReference type="Proteomes" id="UP001597151"/>
    </source>
</evidence>
<dbReference type="RefSeq" id="WP_380789386.1">
    <property type="nucleotide sequence ID" value="NZ_JBHTKR010000002.1"/>
</dbReference>
<sequence length="123" mass="12481">MTLLSAAALILSGCATITRGSEDVLVVNSQPQGAQVQLSNGMSCTSTPCSFKLPRRSNLEIAVSKKGCREVKTNVTHKTADSGAAGVAGNVLVGGIIGLAVDASTGASQDLVPNPVEVTLQCR</sequence>
<dbReference type="EMBL" id="JBHTKR010000002">
    <property type="protein sequence ID" value="MFD1194023.1"/>
    <property type="molecule type" value="Genomic_DNA"/>
</dbReference>
<gene>
    <name evidence="2" type="ORF">ACFQ3C_05025</name>
</gene>
<name>A0ABW3TAR1_9RHOB</name>
<dbReference type="Proteomes" id="UP001597151">
    <property type="component" value="Unassembled WGS sequence"/>
</dbReference>
<reference evidence="3" key="1">
    <citation type="journal article" date="2019" name="Int. J. Syst. Evol. Microbiol.">
        <title>The Global Catalogue of Microorganisms (GCM) 10K type strain sequencing project: providing services to taxonomists for standard genome sequencing and annotation.</title>
        <authorList>
            <consortium name="The Broad Institute Genomics Platform"/>
            <consortium name="The Broad Institute Genome Sequencing Center for Infectious Disease"/>
            <person name="Wu L."/>
            <person name="Ma J."/>
        </authorList>
    </citation>
    <scope>NUCLEOTIDE SEQUENCE [LARGE SCALE GENOMIC DNA]</scope>
    <source>
        <strain evidence="3">CCUG 55328</strain>
    </source>
</reference>
<keyword evidence="3" id="KW-1185">Reference proteome</keyword>
<comment type="caution">
    <text evidence="2">The sequence shown here is derived from an EMBL/GenBank/DDBJ whole genome shotgun (WGS) entry which is preliminary data.</text>
</comment>
<organism evidence="2 3">
    <name type="scientific">Seohaeicola saemankumensis</name>
    <dbReference type="NCBI Taxonomy" id="481181"/>
    <lineage>
        <taxon>Bacteria</taxon>
        <taxon>Pseudomonadati</taxon>
        <taxon>Pseudomonadota</taxon>
        <taxon>Alphaproteobacteria</taxon>
        <taxon>Rhodobacterales</taxon>
        <taxon>Roseobacteraceae</taxon>
        <taxon>Seohaeicola</taxon>
    </lineage>
</organism>
<dbReference type="Pfam" id="PF08308">
    <property type="entry name" value="PEGA"/>
    <property type="match status" value="1"/>
</dbReference>
<protein>
    <submittedName>
        <fullName evidence="2">PEGA domain-containing protein</fullName>
    </submittedName>
</protein>
<proteinExistence type="predicted"/>